<evidence type="ECO:0000313" key="3">
    <source>
        <dbReference type="Proteomes" id="UP000006039"/>
    </source>
</evidence>
<accession>J3NM54</accession>
<gene>
    <name evidence="2" type="primary">20342816</name>
    <name evidence="1" type="ORF">GGTG_02358</name>
</gene>
<dbReference type="EMBL" id="GL385395">
    <property type="protein sequence ID" value="EJT82385.1"/>
    <property type="molecule type" value="Genomic_DNA"/>
</dbReference>
<evidence type="ECO:0000313" key="1">
    <source>
        <dbReference type="EMBL" id="EJT82385.1"/>
    </source>
</evidence>
<dbReference type="VEuPathDB" id="FungiDB:GGTG_02358"/>
<organism evidence="1">
    <name type="scientific">Gaeumannomyces tritici (strain R3-111a-1)</name>
    <name type="common">Wheat and barley take-all root rot fungus</name>
    <name type="synonym">Gaeumannomyces graminis var. tritici</name>
    <dbReference type="NCBI Taxonomy" id="644352"/>
    <lineage>
        <taxon>Eukaryota</taxon>
        <taxon>Fungi</taxon>
        <taxon>Dikarya</taxon>
        <taxon>Ascomycota</taxon>
        <taxon>Pezizomycotina</taxon>
        <taxon>Sordariomycetes</taxon>
        <taxon>Sordariomycetidae</taxon>
        <taxon>Magnaporthales</taxon>
        <taxon>Magnaporthaceae</taxon>
        <taxon>Gaeumannomyces</taxon>
    </lineage>
</organism>
<dbReference type="AlphaFoldDB" id="J3NM54"/>
<reference evidence="3" key="1">
    <citation type="submission" date="2010-07" db="EMBL/GenBank/DDBJ databases">
        <title>The genome sequence of Gaeumannomyces graminis var. tritici strain R3-111a-1.</title>
        <authorList>
            <consortium name="The Broad Institute Genome Sequencing Platform"/>
            <person name="Ma L.-J."/>
            <person name="Dead R."/>
            <person name="Young S."/>
            <person name="Zeng Q."/>
            <person name="Koehrsen M."/>
            <person name="Alvarado L."/>
            <person name="Berlin A."/>
            <person name="Chapman S.B."/>
            <person name="Chen Z."/>
            <person name="Freedman E."/>
            <person name="Gellesch M."/>
            <person name="Goldberg J."/>
            <person name="Griggs A."/>
            <person name="Gujja S."/>
            <person name="Heilman E.R."/>
            <person name="Heiman D."/>
            <person name="Hepburn T."/>
            <person name="Howarth C."/>
            <person name="Jen D."/>
            <person name="Larson L."/>
            <person name="Mehta T."/>
            <person name="Neiman D."/>
            <person name="Pearson M."/>
            <person name="Roberts A."/>
            <person name="Saif S."/>
            <person name="Shea T."/>
            <person name="Shenoy N."/>
            <person name="Sisk P."/>
            <person name="Stolte C."/>
            <person name="Sykes S."/>
            <person name="Walk T."/>
            <person name="White J."/>
            <person name="Yandava C."/>
            <person name="Haas B."/>
            <person name="Nusbaum C."/>
            <person name="Birren B."/>
        </authorList>
    </citation>
    <scope>NUCLEOTIDE SEQUENCE [LARGE SCALE GENOMIC DNA]</scope>
    <source>
        <strain evidence="3">R3-111a-1</strain>
    </source>
</reference>
<protein>
    <submittedName>
        <fullName evidence="1 2">Uncharacterized protein</fullName>
    </submittedName>
</protein>
<proteinExistence type="predicted"/>
<name>J3NM54_GAET3</name>
<evidence type="ECO:0000313" key="2">
    <source>
        <dbReference type="EnsemblFungi" id="EJT82385"/>
    </source>
</evidence>
<reference evidence="1" key="3">
    <citation type="submission" date="2010-09" db="EMBL/GenBank/DDBJ databases">
        <title>Annotation of Gaeumannomyces graminis var. tritici R3-111a-1.</title>
        <authorList>
            <consortium name="The Broad Institute Genome Sequencing Platform"/>
            <person name="Ma L.-J."/>
            <person name="Dead R."/>
            <person name="Young S.K."/>
            <person name="Zeng Q."/>
            <person name="Gargeya S."/>
            <person name="Fitzgerald M."/>
            <person name="Haas B."/>
            <person name="Abouelleil A."/>
            <person name="Alvarado L."/>
            <person name="Arachchi H.M."/>
            <person name="Berlin A."/>
            <person name="Brown A."/>
            <person name="Chapman S.B."/>
            <person name="Chen Z."/>
            <person name="Dunbar C."/>
            <person name="Freedman E."/>
            <person name="Gearin G."/>
            <person name="Gellesch M."/>
            <person name="Goldberg J."/>
            <person name="Griggs A."/>
            <person name="Gujja S."/>
            <person name="Heiman D."/>
            <person name="Howarth C."/>
            <person name="Larson L."/>
            <person name="Lui A."/>
            <person name="MacDonald P.J.P."/>
            <person name="Mehta T."/>
            <person name="Montmayeur A."/>
            <person name="Murphy C."/>
            <person name="Neiman D."/>
            <person name="Pearson M."/>
            <person name="Priest M."/>
            <person name="Roberts A."/>
            <person name="Saif S."/>
            <person name="Shea T."/>
            <person name="Shenoy N."/>
            <person name="Sisk P."/>
            <person name="Stolte C."/>
            <person name="Sykes S."/>
            <person name="Yandava C."/>
            <person name="Wortman J."/>
            <person name="Nusbaum C."/>
            <person name="Birren B."/>
        </authorList>
    </citation>
    <scope>NUCLEOTIDE SEQUENCE</scope>
    <source>
        <strain evidence="1">R3-111a-1</strain>
    </source>
</reference>
<reference evidence="2" key="5">
    <citation type="submission" date="2018-04" db="UniProtKB">
        <authorList>
            <consortium name="EnsemblFungi"/>
        </authorList>
    </citation>
    <scope>IDENTIFICATION</scope>
    <source>
        <strain evidence="2">R3-111a-1</strain>
    </source>
</reference>
<keyword evidence="3" id="KW-1185">Reference proteome</keyword>
<dbReference type="Proteomes" id="UP000006039">
    <property type="component" value="Unassembled WGS sequence"/>
</dbReference>
<sequence>MTTPALEKPARRAPDLSLAHGVLDLGAVRHLPGHGGGVFAVLLSADMGGCVLASPGSACVPGAGSCERYVLLTSGMHAPTGRQAAARAAVGSLNDSGSPVEFRQITGMLGAVA</sequence>
<reference evidence="1" key="2">
    <citation type="submission" date="2010-07" db="EMBL/GenBank/DDBJ databases">
        <authorList>
            <consortium name="The Broad Institute Genome Sequencing Platform"/>
            <consortium name="Broad Institute Genome Sequencing Center for Infectious Disease"/>
            <person name="Ma L.-J."/>
            <person name="Dead R."/>
            <person name="Young S."/>
            <person name="Zeng Q."/>
            <person name="Koehrsen M."/>
            <person name="Alvarado L."/>
            <person name="Berlin A."/>
            <person name="Chapman S.B."/>
            <person name="Chen Z."/>
            <person name="Freedman E."/>
            <person name="Gellesch M."/>
            <person name="Goldberg J."/>
            <person name="Griggs A."/>
            <person name="Gujja S."/>
            <person name="Heilman E.R."/>
            <person name="Heiman D."/>
            <person name="Hepburn T."/>
            <person name="Howarth C."/>
            <person name="Jen D."/>
            <person name="Larson L."/>
            <person name="Mehta T."/>
            <person name="Neiman D."/>
            <person name="Pearson M."/>
            <person name="Roberts A."/>
            <person name="Saif S."/>
            <person name="Shea T."/>
            <person name="Shenoy N."/>
            <person name="Sisk P."/>
            <person name="Stolte C."/>
            <person name="Sykes S."/>
            <person name="Walk T."/>
            <person name="White J."/>
            <person name="Yandava C."/>
            <person name="Haas B."/>
            <person name="Nusbaum C."/>
            <person name="Birren B."/>
        </authorList>
    </citation>
    <scope>NUCLEOTIDE SEQUENCE</scope>
    <source>
        <strain evidence="1">R3-111a-1</strain>
    </source>
</reference>
<dbReference type="HOGENOM" id="CLU_2133666_0_0_1"/>
<dbReference type="RefSeq" id="XP_009218394.1">
    <property type="nucleotide sequence ID" value="XM_009220130.1"/>
</dbReference>
<dbReference type="GeneID" id="20342816"/>
<reference evidence="2" key="4">
    <citation type="journal article" date="2015" name="G3 (Bethesda)">
        <title>Genome sequences of three phytopathogenic species of the Magnaporthaceae family of fungi.</title>
        <authorList>
            <person name="Okagaki L.H."/>
            <person name="Nunes C.C."/>
            <person name="Sailsbery J."/>
            <person name="Clay B."/>
            <person name="Brown D."/>
            <person name="John T."/>
            <person name="Oh Y."/>
            <person name="Young N."/>
            <person name="Fitzgerald M."/>
            <person name="Haas B.J."/>
            <person name="Zeng Q."/>
            <person name="Young S."/>
            <person name="Adiconis X."/>
            <person name="Fan L."/>
            <person name="Levin J.Z."/>
            <person name="Mitchell T.K."/>
            <person name="Okubara P.A."/>
            <person name="Farman M.L."/>
            <person name="Kohn L.M."/>
            <person name="Birren B."/>
            <person name="Ma L.-J."/>
            <person name="Dean R.A."/>
        </authorList>
    </citation>
    <scope>NUCLEOTIDE SEQUENCE</scope>
    <source>
        <strain evidence="2">R3-111a-1</strain>
    </source>
</reference>
<dbReference type="EnsemblFungi" id="EJT82385">
    <property type="protein sequence ID" value="EJT82385"/>
    <property type="gene ID" value="GGTG_02358"/>
</dbReference>